<evidence type="ECO:0000256" key="5">
    <source>
        <dbReference type="ARBA" id="ARBA00022692"/>
    </source>
</evidence>
<dbReference type="SUPFAM" id="SSF53955">
    <property type="entry name" value="Lysozyme-like"/>
    <property type="match status" value="1"/>
</dbReference>
<reference evidence="14" key="1">
    <citation type="submission" date="2020-01" db="EMBL/GenBank/DDBJ databases">
        <title>Caldichromatium gen. nov., sp. nov., a thermophilic purple sulfur bacterium member of the family Chromatiaceae isolated from Nakabusa hot spring, Japan.</title>
        <authorList>
            <person name="Saini M.K."/>
            <person name="Hanada S."/>
            <person name="Tank M."/>
        </authorList>
    </citation>
    <scope>NUCLEOTIDE SEQUENCE [LARGE SCALE GENOMIC DNA]</scope>
    <source>
        <strain evidence="14">No.7</strain>
    </source>
</reference>
<evidence type="ECO:0000256" key="10">
    <source>
        <dbReference type="ARBA" id="ARBA00023316"/>
    </source>
</evidence>
<sequence>MRWGSRLLVLGVLASLVPVLVLRWIDPPASAFMIRQAIASARLGQRPPADRYQWVDWGQIPASLKRAAIASEDQRFFTHLGLDPIEIRAALRRYWQGGRLRGASTISQQTAKNLFLWPGSGWGRKLLEGWLALLIELVWPKERILEVYLNIAQFGPATYGVEAASRRYFNCLAAALTAEQAALLIGVLPAPGHHQPDRPSESLQRRAWWILKQSRRLGGFSELPALKTVRKQARCALPAPNAERIRL</sequence>
<dbReference type="InterPro" id="IPR011812">
    <property type="entry name" value="Pep_trsgly"/>
</dbReference>
<dbReference type="GO" id="GO:0009274">
    <property type="term" value="C:peptidoglycan-based cell wall"/>
    <property type="evidence" value="ECO:0007669"/>
    <property type="project" value="InterPro"/>
</dbReference>
<protein>
    <recommendedName>
        <fullName evidence="11">Biosynthetic peptidoglycan transglycosylase</fullName>
        <ecNumber evidence="11">2.4.99.28</ecNumber>
    </recommendedName>
    <alternativeName>
        <fullName evidence="11">Glycan polymerase</fullName>
    </alternativeName>
    <alternativeName>
        <fullName evidence="11">Peptidoglycan glycosyltransferase MtgA</fullName>
        <shortName evidence="11">PGT</shortName>
    </alternativeName>
</protein>
<comment type="similarity">
    <text evidence="11">Belongs to the glycosyltransferase 51 family.</text>
</comment>
<evidence type="ECO:0000313" key="13">
    <source>
        <dbReference type="EMBL" id="QIK38327.1"/>
    </source>
</evidence>
<proteinExistence type="inferred from homology"/>
<dbReference type="EC" id="2.4.99.28" evidence="11"/>
<dbReference type="RefSeq" id="WP_166271085.1">
    <property type="nucleotide sequence ID" value="NZ_CP048029.1"/>
</dbReference>
<keyword evidence="2 11" id="KW-0997">Cell inner membrane</keyword>
<dbReference type="GO" id="GO:0016763">
    <property type="term" value="F:pentosyltransferase activity"/>
    <property type="evidence" value="ECO:0007669"/>
    <property type="project" value="InterPro"/>
</dbReference>
<dbReference type="InterPro" id="IPR023346">
    <property type="entry name" value="Lysozyme-like_dom_sf"/>
</dbReference>
<comment type="function">
    <text evidence="11">Peptidoglycan polymerase that catalyzes glycan chain elongation from lipid-linked precursors.</text>
</comment>
<dbReference type="InterPro" id="IPR001264">
    <property type="entry name" value="Glyco_trans_51"/>
</dbReference>
<keyword evidence="5 11" id="KW-0812">Transmembrane</keyword>
<dbReference type="GO" id="GO:0008955">
    <property type="term" value="F:peptidoglycan glycosyltransferase activity"/>
    <property type="evidence" value="ECO:0007669"/>
    <property type="project" value="UniProtKB-UniRule"/>
</dbReference>
<dbReference type="EMBL" id="CP048029">
    <property type="protein sequence ID" value="QIK38327.1"/>
    <property type="molecule type" value="Genomic_DNA"/>
</dbReference>
<keyword evidence="10 11" id="KW-0961">Cell wall biogenesis/degradation</keyword>
<evidence type="ECO:0000256" key="4">
    <source>
        <dbReference type="ARBA" id="ARBA00022679"/>
    </source>
</evidence>
<dbReference type="AlphaFoldDB" id="A0A6G7VEV7"/>
<comment type="subcellular location">
    <subcellularLocation>
        <location evidence="11">Cell inner membrane</location>
        <topology evidence="11">Single-pass membrane protein</topology>
    </subcellularLocation>
</comment>
<evidence type="ECO:0000256" key="9">
    <source>
        <dbReference type="ARBA" id="ARBA00023136"/>
    </source>
</evidence>
<keyword evidence="6 11" id="KW-0133">Cell shape</keyword>
<evidence type="ECO:0000256" key="6">
    <source>
        <dbReference type="ARBA" id="ARBA00022960"/>
    </source>
</evidence>
<accession>A0A6G7VEV7</accession>
<evidence type="ECO:0000313" key="14">
    <source>
        <dbReference type="Proteomes" id="UP000502699"/>
    </source>
</evidence>
<dbReference type="GO" id="GO:0005886">
    <property type="term" value="C:plasma membrane"/>
    <property type="evidence" value="ECO:0007669"/>
    <property type="project" value="UniProtKB-SubCell"/>
</dbReference>
<evidence type="ECO:0000256" key="8">
    <source>
        <dbReference type="ARBA" id="ARBA00022989"/>
    </source>
</evidence>
<comment type="pathway">
    <text evidence="11">Cell wall biogenesis; peptidoglycan biosynthesis.</text>
</comment>
<dbReference type="PANTHER" id="PTHR30400">
    <property type="entry name" value="MONOFUNCTIONAL BIOSYNTHETIC PEPTIDOGLYCAN TRANSGLYCOSYLASE"/>
    <property type="match status" value="1"/>
</dbReference>
<comment type="catalytic activity">
    <reaction evidence="11">
        <text>[GlcNAc-(1-&gt;4)-Mur2Ac(oyl-L-Ala-gamma-D-Glu-L-Lys-D-Ala-D-Ala)](n)-di-trans,octa-cis-undecaprenyl diphosphate + beta-D-GlcNAc-(1-&gt;4)-Mur2Ac(oyl-L-Ala-gamma-D-Glu-L-Lys-D-Ala-D-Ala)-di-trans,octa-cis-undecaprenyl diphosphate = [GlcNAc-(1-&gt;4)-Mur2Ac(oyl-L-Ala-gamma-D-Glu-L-Lys-D-Ala-D-Ala)](n+1)-di-trans,octa-cis-undecaprenyl diphosphate + di-trans,octa-cis-undecaprenyl diphosphate + H(+)</text>
        <dbReference type="Rhea" id="RHEA:23708"/>
        <dbReference type="Rhea" id="RHEA-COMP:9602"/>
        <dbReference type="Rhea" id="RHEA-COMP:9603"/>
        <dbReference type="ChEBI" id="CHEBI:15378"/>
        <dbReference type="ChEBI" id="CHEBI:58405"/>
        <dbReference type="ChEBI" id="CHEBI:60033"/>
        <dbReference type="ChEBI" id="CHEBI:78435"/>
        <dbReference type="EC" id="2.4.99.28"/>
    </reaction>
</comment>
<evidence type="ECO:0000259" key="12">
    <source>
        <dbReference type="Pfam" id="PF00912"/>
    </source>
</evidence>
<evidence type="ECO:0000256" key="2">
    <source>
        <dbReference type="ARBA" id="ARBA00022519"/>
    </source>
</evidence>
<feature type="domain" description="Glycosyl transferase family 51" evidence="12">
    <location>
        <begin position="49"/>
        <end position="213"/>
    </location>
</feature>
<dbReference type="Gene3D" id="1.10.3810.10">
    <property type="entry name" value="Biosynthetic peptidoglycan transglycosylase-like"/>
    <property type="match status" value="1"/>
</dbReference>
<dbReference type="GO" id="GO:0008360">
    <property type="term" value="P:regulation of cell shape"/>
    <property type="evidence" value="ECO:0007669"/>
    <property type="project" value="UniProtKB-KW"/>
</dbReference>
<keyword evidence="8 11" id="KW-1133">Transmembrane helix</keyword>
<dbReference type="GO" id="GO:0071555">
    <property type="term" value="P:cell wall organization"/>
    <property type="evidence" value="ECO:0007669"/>
    <property type="project" value="UniProtKB-KW"/>
</dbReference>
<keyword evidence="14" id="KW-1185">Reference proteome</keyword>
<dbReference type="NCBIfam" id="TIGR02070">
    <property type="entry name" value="mono_pep_trsgly"/>
    <property type="match status" value="1"/>
</dbReference>
<dbReference type="HAMAP" id="MF_00766">
    <property type="entry name" value="PGT_MtgA"/>
    <property type="match status" value="1"/>
</dbReference>
<keyword evidence="9 11" id="KW-0472">Membrane</keyword>
<dbReference type="GO" id="GO:0009252">
    <property type="term" value="P:peptidoglycan biosynthetic process"/>
    <property type="evidence" value="ECO:0007669"/>
    <property type="project" value="UniProtKB-UniRule"/>
</dbReference>
<dbReference type="Proteomes" id="UP000502699">
    <property type="component" value="Chromosome"/>
</dbReference>
<dbReference type="KEGG" id="cjap:GWK36_10455"/>
<evidence type="ECO:0000256" key="3">
    <source>
        <dbReference type="ARBA" id="ARBA00022676"/>
    </source>
</evidence>
<evidence type="ECO:0000256" key="11">
    <source>
        <dbReference type="HAMAP-Rule" id="MF_00766"/>
    </source>
</evidence>
<keyword evidence="7 11" id="KW-0573">Peptidoglycan synthesis</keyword>
<keyword evidence="4 11" id="KW-0808">Transferase</keyword>
<evidence type="ECO:0000256" key="1">
    <source>
        <dbReference type="ARBA" id="ARBA00022475"/>
    </source>
</evidence>
<name>A0A6G7VEV7_9GAMM</name>
<keyword evidence="1 11" id="KW-1003">Cell membrane</keyword>
<organism evidence="13 14">
    <name type="scientific">Caldichromatium japonicum</name>
    <dbReference type="NCBI Taxonomy" id="2699430"/>
    <lineage>
        <taxon>Bacteria</taxon>
        <taxon>Pseudomonadati</taxon>
        <taxon>Pseudomonadota</taxon>
        <taxon>Gammaproteobacteria</taxon>
        <taxon>Chromatiales</taxon>
        <taxon>Chromatiaceae</taxon>
        <taxon>Caldichromatium</taxon>
    </lineage>
</organism>
<evidence type="ECO:0000256" key="7">
    <source>
        <dbReference type="ARBA" id="ARBA00022984"/>
    </source>
</evidence>
<keyword evidence="3 11" id="KW-0328">Glycosyltransferase</keyword>
<dbReference type="InterPro" id="IPR036950">
    <property type="entry name" value="PBP_transglycosylase"/>
</dbReference>
<dbReference type="Pfam" id="PF00912">
    <property type="entry name" value="Transgly"/>
    <property type="match status" value="1"/>
</dbReference>
<dbReference type="UniPathway" id="UPA00219"/>
<gene>
    <name evidence="11 13" type="primary">mtgA</name>
    <name evidence="13" type="ORF">GWK36_10455</name>
</gene>
<dbReference type="PANTHER" id="PTHR30400:SF0">
    <property type="entry name" value="BIOSYNTHETIC PEPTIDOGLYCAN TRANSGLYCOSYLASE"/>
    <property type="match status" value="1"/>
</dbReference>